<feature type="domain" description="DinB-like" evidence="1">
    <location>
        <begin position="32"/>
        <end position="168"/>
    </location>
</feature>
<evidence type="ECO:0000313" key="2">
    <source>
        <dbReference type="EMBL" id="QMV40557.1"/>
    </source>
</evidence>
<dbReference type="KEGG" id="cchl:FPL14_04570"/>
<dbReference type="EMBL" id="CP041969">
    <property type="protein sequence ID" value="QMV40557.1"/>
    <property type="molecule type" value="Genomic_DNA"/>
</dbReference>
<accession>A0A7G5BUC3</accession>
<name>A0A7G5BUC3_9BACL</name>
<organism evidence="2 3">
    <name type="scientific">Cohnella cholangitidis</name>
    <dbReference type="NCBI Taxonomy" id="2598458"/>
    <lineage>
        <taxon>Bacteria</taxon>
        <taxon>Bacillati</taxon>
        <taxon>Bacillota</taxon>
        <taxon>Bacilli</taxon>
        <taxon>Bacillales</taxon>
        <taxon>Paenibacillaceae</taxon>
        <taxon>Cohnella</taxon>
    </lineage>
</organism>
<dbReference type="InterPro" id="IPR034660">
    <property type="entry name" value="DinB/YfiT-like"/>
</dbReference>
<proteinExistence type="predicted"/>
<dbReference type="AlphaFoldDB" id="A0A7G5BUC3"/>
<reference evidence="2 3" key="1">
    <citation type="submission" date="2019-07" db="EMBL/GenBank/DDBJ databases">
        <authorList>
            <person name="Kim J.K."/>
            <person name="Cheong H.-M."/>
            <person name="Choi Y."/>
            <person name="Hwang K.J."/>
            <person name="Lee S."/>
            <person name="Choi C."/>
        </authorList>
    </citation>
    <scope>NUCLEOTIDE SEQUENCE [LARGE SCALE GENOMIC DNA]</scope>
    <source>
        <strain evidence="2 3">KS 22</strain>
    </source>
</reference>
<dbReference type="Proteomes" id="UP000515679">
    <property type="component" value="Chromosome"/>
</dbReference>
<sequence>MSDLEQLKYPIGNFSYDENTAAEQRQTRIEELALTASRLREAIEGLNDGQLDTPYRPGGWTVRQVVHHVADASMNGLIRAKLALTEQQPLVKTFEENDWVKLQDSSLLPVEPSLKMLEGIHERMDALLRSLPPESFSLAFQHPVSGLNTLDRLVAYFAWHGKQHAAHITSLRQREGW</sequence>
<dbReference type="SUPFAM" id="SSF109854">
    <property type="entry name" value="DinB/YfiT-like putative metalloenzymes"/>
    <property type="match status" value="1"/>
</dbReference>
<evidence type="ECO:0000259" key="1">
    <source>
        <dbReference type="Pfam" id="PF12867"/>
    </source>
</evidence>
<protein>
    <submittedName>
        <fullName evidence="2">Putative metal-dependent hydrolase</fullName>
    </submittedName>
</protein>
<dbReference type="Pfam" id="PF12867">
    <property type="entry name" value="DinB_2"/>
    <property type="match status" value="1"/>
</dbReference>
<keyword evidence="3" id="KW-1185">Reference proteome</keyword>
<dbReference type="RefSeq" id="WP_182301913.1">
    <property type="nucleotide sequence ID" value="NZ_CP041969.1"/>
</dbReference>
<keyword evidence="2" id="KW-0378">Hydrolase</keyword>
<dbReference type="NCBIfam" id="NF009807">
    <property type="entry name" value="PRK13291.1"/>
    <property type="match status" value="1"/>
</dbReference>
<dbReference type="Gene3D" id="1.20.120.450">
    <property type="entry name" value="dinb family like domain"/>
    <property type="match status" value="1"/>
</dbReference>
<dbReference type="GO" id="GO:0016787">
    <property type="term" value="F:hydrolase activity"/>
    <property type="evidence" value="ECO:0007669"/>
    <property type="project" value="UniProtKB-KW"/>
</dbReference>
<evidence type="ECO:0000313" key="3">
    <source>
        <dbReference type="Proteomes" id="UP000515679"/>
    </source>
</evidence>
<gene>
    <name evidence="2" type="ORF">FPL14_04570</name>
</gene>
<dbReference type="InterPro" id="IPR024775">
    <property type="entry name" value="DinB-like"/>
</dbReference>